<feature type="compositionally biased region" description="Acidic residues" evidence="1">
    <location>
        <begin position="97"/>
        <end position="106"/>
    </location>
</feature>
<dbReference type="PROSITE" id="PS51257">
    <property type="entry name" value="PROKAR_LIPOPROTEIN"/>
    <property type="match status" value="1"/>
</dbReference>
<dbReference type="AlphaFoldDB" id="A0A6J4QHY2"/>
<proteinExistence type="predicted"/>
<dbReference type="EMBL" id="CADCVC010000109">
    <property type="protein sequence ID" value="CAA9440375.1"/>
    <property type="molecule type" value="Genomic_DNA"/>
</dbReference>
<evidence type="ECO:0000256" key="1">
    <source>
        <dbReference type="SAM" id="MobiDB-lite"/>
    </source>
</evidence>
<accession>A0A6J4QHY2</accession>
<protein>
    <submittedName>
        <fullName evidence="2">Putative lipoprotein</fullName>
    </submittedName>
</protein>
<evidence type="ECO:0000313" key="2">
    <source>
        <dbReference type="EMBL" id="CAA9440375.1"/>
    </source>
</evidence>
<reference evidence="2" key="1">
    <citation type="submission" date="2020-02" db="EMBL/GenBank/DDBJ databases">
        <authorList>
            <person name="Meier V. D."/>
        </authorList>
    </citation>
    <scope>NUCLEOTIDE SEQUENCE</scope>
    <source>
        <strain evidence="2">AVDCRST_MAG80</strain>
    </source>
</reference>
<feature type="compositionally biased region" description="Low complexity" evidence="1">
    <location>
        <begin position="36"/>
        <end position="64"/>
    </location>
</feature>
<organism evidence="2">
    <name type="scientific">uncultured Rubrobacteraceae bacterium</name>
    <dbReference type="NCBI Taxonomy" id="349277"/>
    <lineage>
        <taxon>Bacteria</taxon>
        <taxon>Bacillati</taxon>
        <taxon>Actinomycetota</taxon>
        <taxon>Rubrobacteria</taxon>
        <taxon>Rubrobacterales</taxon>
        <taxon>Rubrobacteraceae</taxon>
        <taxon>environmental samples</taxon>
    </lineage>
</organism>
<sequence>MHSVNTRLKGTSARHLPAPILFITLLIFAGCGGGSESSSSGEESAEAGSTAEETTETTAEITGEGTDETSGETASSTRPYTAIVGSGESGSGPSDEALVDGAEDFSDGPLKENRLVAYYGNPREGAMGVLGETDPETMMANLKEQTAAYSAADPGRPAVPTIELIASTAQRDPGEDGTYINRLPAEEIEEYATLAEENGALLLLDVQLGQSTVADEIETLSSFLEHSYVHLAIDTEYYVREGEIPGVDLGGVDGAEIQGAVEALSQLVEEAGIPDKQLIEPTENVQVVLNADGFGLAEEKTTKYDLLVGEEPIQYGGFKLFYRQDEPLLSPDQVLELDPAPVVINYQ</sequence>
<feature type="region of interest" description="Disordered" evidence="1">
    <location>
        <begin position="33"/>
        <end position="106"/>
    </location>
</feature>
<name>A0A6J4QHY2_9ACTN</name>
<keyword evidence="2" id="KW-0449">Lipoprotein</keyword>
<gene>
    <name evidence="2" type="ORF">AVDCRST_MAG80-1257</name>
</gene>